<dbReference type="InterPro" id="IPR001943">
    <property type="entry name" value="UVR_dom"/>
</dbReference>
<evidence type="ECO:0000256" key="8">
    <source>
        <dbReference type="ARBA" id="ARBA00026057"/>
    </source>
</evidence>
<dbReference type="InterPro" id="IPR004176">
    <property type="entry name" value="Clp_R_N"/>
</dbReference>
<keyword evidence="6" id="KW-0175">Coiled coil</keyword>
<comment type="similarity">
    <text evidence="1 10">Belongs to the ClpA/ClpB family.</text>
</comment>
<evidence type="ECO:0000256" key="10">
    <source>
        <dbReference type="RuleBase" id="RU004432"/>
    </source>
</evidence>
<reference evidence="14" key="1">
    <citation type="submission" date="2022-08" db="EMBL/GenBank/DDBJ databases">
        <authorList>
            <person name="Deng Y."/>
            <person name="Han X.-F."/>
            <person name="Zhang Y.-Q."/>
        </authorList>
    </citation>
    <scope>NUCLEOTIDE SEQUENCE</scope>
    <source>
        <strain evidence="14">CPCC 203386</strain>
    </source>
</reference>
<dbReference type="GO" id="GO:0006508">
    <property type="term" value="P:proteolysis"/>
    <property type="evidence" value="ECO:0007669"/>
    <property type="project" value="UniProtKB-KW"/>
</dbReference>
<dbReference type="PROSITE" id="PS51903">
    <property type="entry name" value="CLP_R"/>
    <property type="match status" value="1"/>
</dbReference>
<keyword evidence="5" id="KW-0346">Stress response</keyword>
<dbReference type="InterPro" id="IPR003959">
    <property type="entry name" value="ATPase_AAA_core"/>
</dbReference>
<dbReference type="PROSITE" id="PS00870">
    <property type="entry name" value="CLPAB_1"/>
    <property type="match status" value="1"/>
</dbReference>
<dbReference type="SMART" id="SM00382">
    <property type="entry name" value="AAA"/>
    <property type="match status" value="2"/>
</dbReference>
<dbReference type="Gene3D" id="1.10.1780.10">
    <property type="entry name" value="Clp, N-terminal domain"/>
    <property type="match status" value="1"/>
</dbReference>
<dbReference type="SUPFAM" id="SSF81923">
    <property type="entry name" value="Double Clp-N motif"/>
    <property type="match status" value="1"/>
</dbReference>
<proteinExistence type="inferred from homology"/>
<dbReference type="Pfam" id="PF10431">
    <property type="entry name" value="ClpB_D2-small"/>
    <property type="match status" value="1"/>
</dbReference>
<dbReference type="Gene3D" id="1.10.8.60">
    <property type="match status" value="2"/>
</dbReference>
<keyword evidence="7 10" id="KW-0143">Chaperone</keyword>
<sequence length="893" mass="95275">MPENFNPTEGSNDAGSNSFDEFLARYLEGEQRAARAGRSIDLSKLISRRTQELLAQAGSFAVEHGHSELDALHILRTIAPVAPASDAIRGVGADPRAIAEAAELRLPQASTDRVVAPALTQSAQRALMHAYQVARASGSTYIDPEHLFFALVINQDSPAGQVLAQAGVTPEALQEGMRQNVNTGSNGAATADDPTLQGQGQDDESDTPTLDKFGTDLTALARDGKLDPVIGRLDEIEQTIEILSRRTKNNPVLVGEAGVGKTAIVDGIAQAIVDGGVPEQLREKRIISLDLPAMLAGTRYRGDFEERLTNVMDEISAHKDEVIVFIDEIHTVVGAGGSGEGGMDAGNILKPRLARGDLHLVGATTLKEYRGIEKDPALERRFSPVTVGEPSNSDSVLILQGLRPAYEEHHGVTYTDEALSAAVELSARYVSDRFLPDKAIDLIDQAGARLRLSLGKKVEAVDTAALVADLASLEASKNAAVSAEHYEEASRIRDEIEDIQHQLAEATSASRRAAAGAAGSGADAATVVDEKEIAAVISRATGIPAGRLGDVDRSRLAVLEQELHDRVIGQDDAVTVVAQAVRRNRTGMGDGNRPIGSFLFLGPTGVGKTELAKTLASSLFGDEKAMLRFDMSEFGERHTVSRLVGAPPGYVGYDEAGQLTERVRRNPYSVVLFDEIEKAHPDVFNLLLQVLDDGRLTDGQGRTVDFRNTVVIMTSNIGSEFLASRSGALGFVAASTDGSSNGFGSEKALRDRVMGKLREAMRPEFLNRIDEIVLFRKLEKAQLRQIVSLMLGSTRARLALRDIAVTVTDAATDWIADNGYEPEYGARPLRRVIQRNVDDKVADLLVSGALADGGSVTIDSRDGQLTVSADGGAAGAAEADADAQADDYFAQAA</sequence>
<evidence type="ECO:0000256" key="7">
    <source>
        <dbReference type="ARBA" id="ARBA00023186"/>
    </source>
</evidence>
<dbReference type="CDD" id="cd19499">
    <property type="entry name" value="RecA-like_ClpB_Hsp104-like"/>
    <property type="match status" value="1"/>
</dbReference>
<dbReference type="CDD" id="cd00009">
    <property type="entry name" value="AAA"/>
    <property type="match status" value="1"/>
</dbReference>
<accession>A0ABT2H1J6</accession>
<dbReference type="Pfam" id="PF17871">
    <property type="entry name" value="AAA_lid_9"/>
    <property type="match status" value="1"/>
</dbReference>
<dbReference type="SUPFAM" id="SSF52540">
    <property type="entry name" value="P-loop containing nucleoside triphosphate hydrolases"/>
    <property type="match status" value="2"/>
</dbReference>
<keyword evidence="2 9" id="KW-0677">Repeat</keyword>
<name>A0ABT2H1J6_9MICO</name>
<evidence type="ECO:0000256" key="11">
    <source>
        <dbReference type="SAM" id="MobiDB-lite"/>
    </source>
</evidence>
<dbReference type="InterPro" id="IPR050130">
    <property type="entry name" value="ClpA_ClpB"/>
</dbReference>
<dbReference type="Pfam" id="PF00004">
    <property type="entry name" value="AAA"/>
    <property type="match status" value="1"/>
</dbReference>
<protein>
    <submittedName>
        <fullName evidence="14">ATP-dependent Clp protease ATP-binding subunit</fullName>
    </submittedName>
</protein>
<evidence type="ECO:0000256" key="3">
    <source>
        <dbReference type="ARBA" id="ARBA00022741"/>
    </source>
</evidence>
<dbReference type="Pfam" id="PF02861">
    <property type="entry name" value="Clp_N"/>
    <property type="match status" value="1"/>
</dbReference>
<evidence type="ECO:0000256" key="5">
    <source>
        <dbReference type="ARBA" id="ARBA00023016"/>
    </source>
</evidence>
<dbReference type="SMART" id="SM01086">
    <property type="entry name" value="ClpB_D2-small"/>
    <property type="match status" value="1"/>
</dbReference>
<dbReference type="PANTHER" id="PTHR11638">
    <property type="entry name" value="ATP-DEPENDENT CLP PROTEASE"/>
    <property type="match status" value="1"/>
</dbReference>
<dbReference type="PROSITE" id="PS00871">
    <property type="entry name" value="CLPAB_2"/>
    <property type="match status" value="1"/>
</dbReference>
<dbReference type="GO" id="GO:0008233">
    <property type="term" value="F:peptidase activity"/>
    <property type="evidence" value="ECO:0007669"/>
    <property type="project" value="UniProtKB-KW"/>
</dbReference>
<dbReference type="PRINTS" id="PR00300">
    <property type="entry name" value="CLPPROTEASEA"/>
</dbReference>
<evidence type="ECO:0000259" key="12">
    <source>
        <dbReference type="PROSITE" id="PS50151"/>
    </source>
</evidence>
<dbReference type="Pfam" id="PF07724">
    <property type="entry name" value="AAA_2"/>
    <property type="match status" value="1"/>
</dbReference>
<dbReference type="InterPro" id="IPR001270">
    <property type="entry name" value="ClpA/B"/>
</dbReference>
<dbReference type="PANTHER" id="PTHR11638:SF18">
    <property type="entry name" value="HEAT SHOCK PROTEIN 104"/>
    <property type="match status" value="1"/>
</dbReference>
<keyword evidence="14" id="KW-0645">Protease</keyword>
<dbReference type="InterPro" id="IPR027417">
    <property type="entry name" value="P-loop_NTPase"/>
</dbReference>
<dbReference type="InterPro" id="IPR028299">
    <property type="entry name" value="ClpA/B_CS2"/>
</dbReference>
<evidence type="ECO:0000256" key="4">
    <source>
        <dbReference type="ARBA" id="ARBA00022840"/>
    </source>
</evidence>
<evidence type="ECO:0000256" key="1">
    <source>
        <dbReference type="ARBA" id="ARBA00008675"/>
    </source>
</evidence>
<gene>
    <name evidence="14" type="ORF">N1032_08680</name>
</gene>
<dbReference type="PROSITE" id="PS50151">
    <property type="entry name" value="UVR"/>
    <property type="match status" value="1"/>
</dbReference>
<keyword evidence="14" id="KW-0378">Hydrolase</keyword>
<comment type="subunit">
    <text evidence="8">Homohexamer. The oligomerization is ATP-dependent.</text>
</comment>
<dbReference type="GO" id="GO:0005524">
    <property type="term" value="F:ATP binding"/>
    <property type="evidence" value="ECO:0007669"/>
    <property type="project" value="UniProtKB-KW"/>
</dbReference>
<feature type="domain" description="Clp R" evidence="13">
    <location>
        <begin position="42"/>
        <end position="184"/>
    </location>
</feature>
<dbReference type="Proteomes" id="UP001165586">
    <property type="component" value="Unassembled WGS sequence"/>
</dbReference>
<evidence type="ECO:0000259" key="13">
    <source>
        <dbReference type="PROSITE" id="PS51903"/>
    </source>
</evidence>
<evidence type="ECO:0000256" key="9">
    <source>
        <dbReference type="PROSITE-ProRule" id="PRU01251"/>
    </source>
</evidence>
<evidence type="ECO:0000313" key="15">
    <source>
        <dbReference type="Proteomes" id="UP001165586"/>
    </source>
</evidence>
<comment type="caution">
    <text evidence="14">The sequence shown here is derived from an EMBL/GenBank/DDBJ whole genome shotgun (WGS) entry which is preliminary data.</text>
</comment>
<organism evidence="14 15">
    <name type="scientific">Herbiconiux daphne</name>
    <dbReference type="NCBI Taxonomy" id="2970914"/>
    <lineage>
        <taxon>Bacteria</taxon>
        <taxon>Bacillati</taxon>
        <taxon>Actinomycetota</taxon>
        <taxon>Actinomycetes</taxon>
        <taxon>Micrococcales</taxon>
        <taxon>Microbacteriaceae</taxon>
        <taxon>Herbiconiux</taxon>
    </lineage>
</organism>
<evidence type="ECO:0000256" key="6">
    <source>
        <dbReference type="ARBA" id="ARBA00023054"/>
    </source>
</evidence>
<dbReference type="RefSeq" id="WP_259538633.1">
    <property type="nucleotide sequence ID" value="NZ_JANLCJ010000002.1"/>
</dbReference>
<feature type="domain" description="UVR" evidence="12">
    <location>
        <begin position="467"/>
        <end position="502"/>
    </location>
</feature>
<evidence type="ECO:0000313" key="14">
    <source>
        <dbReference type="EMBL" id="MCS5733813.1"/>
    </source>
</evidence>
<dbReference type="InterPro" id="IPR018368">
    <property type="entry name" value="ClpA/B_CS1"/>
</dbReference>
<keyword evidence="15" id="KW-1185">Reference proteome</keyword>
<dbReference type="Gene3D" id="3.40.50.300">
    <property type="entry name" value="P-loop containing nucleotide triphosphate hydrolases"/>
    <property type="match status" value="2"/>
</dbReference>
<dbReference type="InterPro" id="IPR019489">
    <property type="entry name" value="Clp_ATPase_C"/>
</dbReference>
<dbReference type="InterPro" id="IPR036628">
    <property type="entry name" value="Clp_N_dom_sf"/>
</dbReference>
<dbReference type="InterPro" id="IPR041546">
    <property type="entry name" value="ClpA/ClpB_AAA_lid"/>
</dbReference>
<feature type="region of interest" description="Disordered" evidence="11">
    <location>
        <begin position="180"/>
        <end position="210"/>
    </location>
</feature>
<evidence type="ECO:0000256" key="2">
    <source>
        <dbReference type="ARBA" id="ARBA00022737"/>
    </source>
</evidence>
<dbReference type="Gene3D" id="4.10.860.10">
    <property type="entry name" value="UVR domain"/>
    <property type="match status" value="1"/>
</dbReference>
<keyword evidence="3 10" id="KW-0547">Nucleotide-binding</keyword>
<keyword evidence="4 10" id="KW-0067">ATP-binding</keyword>
<dbReference type="InterPro" id="IPR003593">
    <property type="entry name" value="AAA+_ATPase"/>
</dbReference>
<dbReference type="EMBL" id="JANLCJ010000002">
    <property type="protein sequence ID" value="MCS5733813.1"/>
    <property type="molecule type" value="Genomic_DNA"/>
</dbReference>